<name>A0A9X3AYW7_9HYPH</name>
<sequence>MSSRFDTDTFGFLITNLSRLIKADLDRRIVDEGIGLTPGEARTLLHAARAGEVRQNVLAERMGLEPMTLSTYLDRLEDRGLVRRMPDPTDRRAKLVCLTPEADAALEAIRRVTRDVRACARGDISEEEWELLNRLLKKARANLAGLCEKKRSQPPKTDSDTEGRPA</sequence>
<dbReference type="InterPro" id="IPR000835">
    <property type="entry name" value="HTH_MarR-typ"/>
</dbReference>
<dbReference type="PANTHER" id="PTHR33164">
    <property type="entry name" value="TRANSCRIPTIONAL REGULATOR, MARR FAMILY"/>
    <property type="match status" value="1"/>
</dbReference>
<evidence type="ECO:0000256" key="4">
    <source>
        <dbReference type="SAM" id="MobiDB-lite"/>
    </source>
</evidence>
<dbReference type="PANTHER" id="PTHR33164:SF43">
    <property type="entry name" value="HTH-TYPE TRANSCRIPTIONAL REPRESSOR YETL"/>
    <property type="match status" value="1"/>
</dbReference>
<accession>A0A9X3AYW7</accession>
<dbReference type="InterPro" id="IPR036390">
    <property type="entry name" value="WH_DNA-bd_sf"/>
</dbReference>
<feature type="compositionally biased region" description="Basic and acidic residues" evidence="4">
    <location>
        <begin position="147"/>
        <end position="166"/>
    </location>
</feature>
<dbReference type="GO" id="GO:0003677">
    <property type="term" value="F:DNA binding"/>
    <property type="evidence" value="ECO:0007669"/>
    <property type="project" value="UniProtKB-KW"/>
</dbReference>
<organism evidence="6 7">
    <name type="scientific">Chelativorans petroleitrophicus</name>
    <dbReference type="NCBI Taxonomy" id="2975484"/>
    <lineage>
        <taxon>Bacteria</taxon>
        <taxon>Pseudomonadati</taxon>
        <taxon>Pseudomonadota</taxon>
        <taxon>Alphaproteobacteria</taxon>
        <taxon>Hyphomicrobiales</taxon>
        <taxon>Phyllobacteriaceae</taxon>
        <taxon>Chelativorans</taxon>
    </lineage>
</organism>
<gene>
    <name evidence="6" type="ORF">NYR54_00480</name>
</gene>
<dbReference type="InterPro" id="IPR023187">
    <property type="entry name" value="Tscrpt_reg_MarR-type_CS"/>
</dbReference>
<evidence type="ECO:0000313" key="6">
    <source>
        <dbReference type="EMBL" id="MCT8988774.1"/>
    </source>
</evidence>
<dbReference type="GO" id="GO:0006950">
    <property type="term" value="P:response to stress"/>
    <property type="evidence" value="ECO:0007669"/>
    <property type="project" value="TreeGrafter"/>
</dbReference>
<dbReference type="SUPFAM" id="SSF46785">
    <property type="entry name" value="Winged helix' DNA-binding domain"/>
    <property type="match status" value="1"/>
</dbReference>
<keyword evidence="2" id="KW-0238">DNA-binding</keyword>
<feature type="domain" description="HTH marR-type" evidence="5">
    <location>
        <begin position="7"/>
        <end position="141"/>
    </location>
</feature>
<dbReference type="RefSeq" id="WP_261513388.1">
    <property type="nucleotide sequence ID" value="NZ_JAODNV010000001.1"/>
</dbReference>
<comment type="caution">
    <text evidence="6">The sequence shown here is derived from an EMBL/GenBank/DDBJ whole genome shotgun (WGS) entry which is preliminary data.</text>
</comment>
<evidence type="ECO:0000256" key="3">
    <source>
        <dbReference type="ARBA" id="ARBA00023163"/>
    </source>
</evidence>
<dbReference type="InterPro" id="IPR036388">
    <property type="entry name" value="WH-like_DNA-bd_sf"/>
</dbReference>
<proteinExistence type="predicted"/>
<dbReference type="SMART" id="SM00347">
    <property type="entry name" value="HTH_MARR"/>
    <property type="match status" value="1"/>
</dbReference>
<dbReference type="EMBL" id="JAODNV010000001">
    <property type="protein sequence ID" value="MCT8988774.1"/>
    <property type="molecule type" value="Genomic_DNA"/>
</dbReference>
<dbReference type="PRINTS" id="PR00598">
    <property type="entry name" value="HTHMARR"/>
</dbReference>
<evidence type="ECO:0000256" key="1">
    <source>
        <dbReference type="ARBA" id="ARBA00023015"/>
    </source>
</evidence>
<dbReference type="Pfam" id="PF01047">
    <property type="entry name" value="MarR"/>
    <property type="match status" value="1"/>
</dbReference>
<evidence type="ECO:0000313" key="7">
    <source>
        <dbReference type="Proteomes" id="UP001149009"/>
    </source>
</evidence>
<protein>
    <submittedName>
        <fullName evidence="6">MarR family winged helix-turn-helix transcriptional regulator</fullName>
    </submittedName>
</protein>
<feature type="region of interest" description="Disordered" evidence="4">
    <location>
        <begin position="146"/>
        <end position="166"/>
    </location>
</feature>
<dbReference type="Gene3D" id="1.10.10.10">
    <property type="entry name" value="Winged helix-like DNA-binding domain superfamily/Winged helix DNA-binding domain"/>
    <property type="match status" value="1"/>
</dbReference>
<keyword evidence="7" id="KW-1185">Reference proteome</keyword>
<dbReference type="PROSITE" id="PS50995">
    <property type="entry name" value="HTH_MARR_2"/>
    <property type="match status" value="1"/>
</dbReference>
<reference evidence="6" key="1">
    <citation type="submission" date="2022-08" db="EMBL/GenBank/DDBJ databases">
        <title>Chelativorans sichuanense sp. nov., a paraffin oil-degrading bacterium isolated from a mixture of oil-based drill cuttings and paddy soil.</title>
        <authorList>
            <person name="Yu J."/>
            <person name="Liu H."/>
            <person name="Chen Q."/>
        </authorList>
    </citation>
    <scope>NUCLEOTIDE SEQUENCE</scope>
    <source>
        <strain evidence="6">SCAU 2101</strain>
    </source>
</reference>
<evidence type="ECO:0000259" key="5">
    <source>
        <dbReference type="PROSITE" id="PS50995"/>
    </source>
</evidence>
<dbReference type="AlphaFoldDB" id="A0A9X3AYW7"/>
<evidence type="ECO:0000256" key="2">
    <source>
        <dbReference type="ARBA" id="ARBA00023125"/>
    </source>
</evidence>
<dbReference type="GO" id="GO:0003700">
    <property type="term" value="F:DNA-binding transcription factor activity"/>
    <property type="evidence" value="ECO:0007669"/>
    <property type="project" value="InterPro"/>
</dbReference>
<keyword evidence="1" id="KW-0805">Transcription regulation</keyword>
<dbReference type="PROSITE" id="PS01117">
    <property type="entry name" value="HTH_MARR_1"/>
    <property type="match status" value="1"/>
</dbReference>
<keyword evidence="3" id="KW-0804">Transcription</keyword>
<dbReference type="Proteomes" id="UP001149009">
    <property type="component" value="Unassembled WGS sequence"/>
</dbReference>
<dbReference type="InterPro" id="IPR039422">
    <property type="entry name" value="MarR/SlyA-like"/>
</dbReference>